<evidence type="ECO:0000313" key="5">
    <source>
        <dbReference type="Proteomes" id="UP001498398"/>
    </source>
</evidence>
<dbReference type="InterPro" id="IPR029704">
    <property type="entry name" value="STEEP-like"/>
</dbReference>
<name>A0ABR1K5W7_9AGAR</name>
<sequence length="143" mass="15654">MPKIVSKSVVSTDAQPTASSAAALVVYYCICGEFILVLDSNLSALPRRRTDRAFILRCQDSDSAKARVFKLNAVEGDPVLIEREGGHERQYRFLCPRCTLPIGYQSTPPPAKSGPFLYIFTGALTQMQGQVPQGAFDGEEPIE</sequence>
<comment type="caution">
    <text evidence="4">The sequence shown here is derived from an EMBL/GenBank/DDBJ whole genome shotgun (WGS) entry which is preliminary data.</text>
</comment>
<reference evidence="4 5" key="1">
    <citation type="submission" date="2024-01" db="EMBL/GenBank/DDBJ databases">
        <title>A draft genome for the cacao thread blight pathogen Marasmiellus scandens.</title>
        <authorList>
            <person name="Baruah I.K."/>
            <person name="Leung J."/>
            <person name="Bukari Y."/>
            <person name="Amoako-Attah I."/>
            <person name="Meinhardt L.W."/>
            <person name="Bailey B.A."/>
            <person name="Cohen S.P."/>
        </authorList>
    </citation>
    <scope>NUCLEOTIDE SEQUENCE [LARGE SCALE GENOMIC DNA]</scope>
    <source>
        <strain evidence="4 5">GH-19</strain>
    </source>
</reference>
<dbReference type="EMBL" id="JBANRG010000002">
    <property type="protein sequence ID" value="KAK7470508.1"/>
    <property type="molecule type" value="Genomic_DNA"/>
</dbReference>
<dbReference type="PANTHER" id="PTHR46355">
    <property type="entry name" value="UPF0428 PROTEIN CXORF56"/>
    <property type="match status" value="1"/>
</dbReference>
<accession>A0ABR1K5W7</accession>
<dbReference type="PANTHER" id="PTHR46355:SF1">
    <property type="entry name" value="STING ER EXIT PROTEIN"/>
    <property type="match status" value="1"/>
</dbReference>
<feature type="transmembrane region" description="Helical" evidence="2">
    <location>
        <begin position="20"/>
        <end position="38"/>
    </location>
</feature>
<evidence type="ECO:0000256" key="1">
    <source>
        <dbReference type="ARBA" id="ARBA00024205"/>
    </source>
</evidence>
<gene>
    <name evidence="4" type="ORF">VKT23_001934</name>
</gene>
<keyword evidence="2" id="KW-0812">Transmembrane</keyword>
<dbReference type="Pfam" id="PF25809">
    <property type="entry name" value="STEEP1"/>
    <property type="match status" value="1"/>
</dbReference>
<feature type="domain" description="STEEP1" evidence="3">
    <location>
        <begin position="19"/>
        <end position="133"/>
    </location>
</feature>
<dbReference type="Proteomes" id="UP001498398">
    <property type="component" value="Unassembled WGS sequence"/>
</dbReference>
<dbReference type="InterPro" id="IPR057965">
    <property type="entry name" value="STEEP1_dom"/>
</dbReference>
<proteinExistence type="inferred from homology"/>
<protein>
    <recommendedName>
        <fullName evidence="3">STEEP1 domain-containing protein</fullName>
    </recommendedName>
</protein>
<evidence type="ECO:0000259" key="3">
    <source>
        <dbReference type="Pfam" id="PF25809"/>
    </source>
</evidence>
<keyword evidence="2" id="KW-1133">Transmembrane helix</keyword>
<keyword evidence="2" id="KW-0472">Membrane</keyword>
<comment type="similarity">
    <text evidence="1">Belongs to the STEEP1 family.</text>
</comment>
<evidence type="ECO:0000313" key="4">
    <source>
        <dbReference type="EMBL" id="KAK7470508.1"/>
    </source>
</evidence>
<keyword evidence="5" id="KW-1185">Reference proteome</keyword>
<organism evidence="4 5">
    <name type="scientific">Marasmiellus scandens</name>
    <dbReference type="NCBI Taxonomy" id="2682957"/>
    <lineage>
        <taxon>Eukaryota</taxon>
        <taxon>Fungi</taxon>
        <taxon>Dikarya</taxon>
        <taxon>Basidiomycota</taxon>
        <taxon>Agaricomycotina</taxon>
        <taxon>Agaricomycetes</taxon>
        <taxon>Agaricomycetidae</taxon>
        <taxon>Agaricales</taxon>
        <taxon>Marasmiineae</taxon>
        <taxon>Omphalotaceae</taxon>
        <taxon>Marasmiellus</taxon>
    </lineage>
</organism>
<evidence type="ECO:0000256" key="2">
    <source>
        <dbReference type="SAM" id="Phobius"/>
    </source>
</evidence>